<dbReference type="Pfam" id="PF01814">
    <property type="entry name" value="Hemerythrin"/>
    <property type="match status" value="1"/>
</dbReference>
<comment type="caution">
    <text evidence="2">The sequence shown here is derived from an EMBL/GenBank/DDBJ whole genome shotgun (WGS) entry which is preliminary data.</text>
</comment>
<proteinExistence type="predicted"/>
<gene>
    <name evidence="2" type="ORF">CDQ91_17425</name>
</gene>
<dbReference type="AlphaFoldDB" id="A0A246JJ89"/>
<name>A0A246JJ89_9SPHN</name>
<sequence>MEGAAMTMRAEIERLTSEHSRLLALAASLGRHLNGSFPTDRAALDDFHGARTQLRNQLIAHLKREDWVLYPSMLASDDRQLAITAQNFADEMGHISEAFSNYSRQWLPDAIAADWPGYCAATKGILGALAERIEREDGELYPLASTVEAVDAAVLGMAQVTVSFGASAA</sequence>
<evidence type="ECO:0000313" key="2">
    <source>
        <dbReference type="EMBL" id="OWQ92573.1"/>
    </source>
</evidence>
<protein>
    <recommendedName>
        <fullName evidence="1">Hemerythrin-like domain-containing protein</fullName>
    </recommendedName>
</protein>
<organism evidence="2 3">
    <name type="scientific">Sphingopyxis witflariensis</name>
    <dbReference type="NCBI Taxonomy" id="173675"/>
    <lineage>
        <taxon>Bacteria</taxon>
        <taxon>Pseudomonadati</taxon>
        <taxon>Pseudomonadota</taxon>
        <taxon>Alphaproteobacteria</taxon>
        <taxon>Sphingomonadales</taxon>
        <taxon>Sphingomonadaceae</taxon>
        <taxon>Sphingopyxis</taxon>
    </lineage>
</organism>
<evidence type="ECO:0000259" key="1">
    <source>
        <dbReference type="Pfam" id="PF01814"/>
    </source>
</evidence>
<dbReference type="Proteomes" id="UP000197097">
    <property type="component" value="Unassembled WGS sequence"/>
</dbReference>
<dbReference type="Gene3D" id="1.20.120.520">
    <property type="entry name" value="nmb1532 protein domain like"/>
    <property type="match status" value="1"/>
</dbReference>
<accession>A0A246JJ89</accession>
<reference evidence="2 3" key="1">
    <citation type="journal article" date="2002" name="Int. J. Syst. Evol. Microbiol.">
        <title>Sphingopyxis witflariensis sp. nov., isolated from activated sludge.</title>
        <authorList>
            <person name="Kampfer P."/>
            <person name="Witzenberger R."/>
            <person name="Denner E.B."/>
            <person name="Busse H.J."/>
            <person name="Neef A."/>
        </authorList>
    </citation>
    <scope>NUCLEOTIDE SEQUENCE [LARGE SCALE GENOMIC DNA]</scope>
    <source>
        <strain evidence="2 3">DSM 14551</strain>
    </source>
</reference>
<dbReference type="InterPro" id="IPR012312">
    <property type="entry name" value="Hemerythrin-like"/>
</dbReference>
<keyword evidence="3" id="KW-1185">Reference proteome</keyword>
<feature type="domain" description="Hemerythrin-like" evidence="1">
    <location>
        <begin position="12"/>
        <end position="144"/>
    </location>
</feature>
<evidence type="ECO:0000313" key="3">
    <source>
        <dbReference type="Proteomes" id="UP000197097"/>
    </source>
</evidence>
<dbReference type="EMBL" id="NISJ01000012">
    <property type="protein sequence ID" value="OWQ92573.1"/>
    <property type="molecule type" value="Genomic_DNA"/>
</dbReference>